<sequence length="95" mass="10591">MPLIKAFEVYPMLNPSQLESVAKKIAEIIPEGFGEMPSAVQSQIKTVLSSAFDKMDLVSREEFDIQTAVLAKTRAKLELLEKQVAELEKHLSSDN</sequence>
<keyword evidence="1" id="KW-0831">Ubiquinone biosynthesis</keyword>
<gene>
    <name evidence="1" type="primary">ubiK</name>
    <name evidence="2" type="ORF">THMIRHAM_02460</name>
</gene>
<dbReference type="PANTHER" id="PTHR38040">
    <property type="entry name" value="UBIQUINONE BIOSYNTHESIS ACCESSORY FACTOR UBIK"/>
    <property type="match status" value="1"/>
</dbReference>
<keyword evidence="3" id="KW-1185">Reference proteome</keyword>
<evidence type="ECO:0000313" key="2">
    <source>
        <dbReference type="EMBL" id="BCN92461.1"/>
    </source>
</evidence>
<dbReference type="HAMAP" id="MF_02216">
    <property type="entry name" value="UbiK"/>
    <property type="match status" value="1"/>
</dbReference>
<evidence type="ECO:0000313" key="3">
    <source>
        <dbReference type="Proteomes" id="UP001054820"/>
    </source>
</evidence>
<proteinExistence type="inferred from homology"/>
<dbReference type="EMBL" id="AP024202">
    <property type="protein sequence ID" value="BCN92461.1"/>
    <property type="molecule type" value="Genomic_DNA"/>
</dbReference>
<keyword evidence="1" id="KW-0963">Cytoplasm</keyword>
<dbReference type="Pfam" id="PF04380">
    <property type="entry name" value="BMFP"/>
    <property type="match status" value="1"/>
</dbReference>
<comment type="similarity">
    <text evidence="1">Belongs to the UbiK family.</text>
</comment>
<evidence type="ECO:0000256" key="1">
    <source>
        <dbReference type="HAMAP-Rule" id="MF_02216"/>
    </source>
</evidence>
<dbReference type="InterPro" id="IPR007475">
    <property type="entry name" value="UbiK"/>
</dbReference>
<name>A0ABM7MAX4_9GAMM</name>
<dbReference type="PANTHER" id="PTHR38040:SF1">
    <property type="entry name" value="UBIQUINONE BIOSYNTHESIS ACCESSORY FACTOR UBIK"/>
    <property type="match status" value="1"/>
</dbReference>
<accession>A0ABM7MAX4</accession>
<organism evidence="2 3">
    <name type="scientific">Thiomicrorhabdus immobilis</name>
    <dbReference type="NCBI Taxonomy" id="2791037"/>
    <lineage>
        <taxon>Bacteria</taxon>
        <taxon>Pseudomonadati</taxon>
        <taxon>Pseudomonadota</taxon>
        <taxon>Gammaproteobacteria</taxon>
        <taxon>Thiotrichales</taxon>
        <taxon>Piscirickettsiaceae</taxon>
        <taxon>Thiomicrorhabdus</taxon>
    </lineage>
</organism>
<reference evidence="2" key="1">
    <citation type="journal article" date="2022" name="Arch. Microbiol.">
        <title>Thiomicrorhabdus immobilis sp. nov., a mesophilic sulfur-oxidizing bacterium isolated from sediment of a brackish lake in northern Japan.</title>
        <authorList>
            <person name="Kojima H."/>
            <person name="Mochizuki J."/>
            <person name="Kanda M."/>
            <person name="Watanabe T."/>
            <person name="Fukui M."/>
        </authorList>
    </citation>
    <scope>NUCLEOTIDE SEQUENCE</scope>
    <source>
        <strain evidence="2">Am19</strain>
    </source>
</reference>
<dbReference type="Proteomes" id="UP001054820">
    <property type="component" value="Chromosome"/>
</dbReference>
<comment type="subcellular location">
    <subcellularLocation>
        <location evidence="1">Cytoplasm</location>
    </subcellularLocation>
</comment>
<comment type="pathway">
    <text evidence="1">Cofactor biosynthesis; ubiquinone biosynthesis.</text>
</comment>
<protein>
    <recommendedName>
        <fullName evidence="1">Ubiquinone biosynthesis accessory factor UbiK</fullName>
    </recommendedName>
</protein>
<comment type="function">
    <text evidence="1">Required for efficient ubiquinone (coenzyme Q) biosynthesis. UbiK is probably an accessory factor of Ubi enzymes and facilitates ubiquinone biosynthesis by acting as an assembly factor, a targeting factor, or both.</text>
</comment>